<dbReference type="Pfam" id="PF00069">
    <property type="entry name" value="Pkinase"/>
    <property type="match status" value="1"/>
</dbReference>
<dbReference type="GO" id="GO:0004713">
    <property type="term" value="F:protein tyrosine kinase activity"/>
    <property type="evidence" value="ECO:0007669"/>
    <property type="project" value="TreeGrafter"/>
</dbReference>
<evidence type="ECO:0000256" key="1">
    <source>
        <dbReference type="ARBA" id="ARBA00022679"/>
    </source>
</evidence>
<protein>
    <recommendedName>
        <fullName evidence="9">Protein kinase domain-containing protein</fullName>
    </recommendedName>
</protein>
<feature type="compositionally biased region" description="Basic and acidic residues" evidence="8">
    <location>
        <begin position="1"/>
        <end position="11"/>
    </location>
</feature>
<sequence>MGDPAPKRAMDCDSPTSPERMHHAKRPTSRAPSLPASFEPNGRALALSPVRECDDNSTEPDSCPRSQPSGECIPTPHRARSDGFTIRRPKSPVPYPGSISLAGLNCASPPRSPALVISRCPLAAHDPSRSNENASSPAVGGRLGGGLTFPSESLCGSGSRYVDDFEQLAQIGEGSFGTVFKCRKRVDGCLYAVKVTRKQMRSEAQRQGMLREVFALSSFSQSARKESTHIVRYFNAWWDDGRLYIQTELCLHSLSDVIERARGPLPSELCTTVLEQCLRGLSLIHSNSMCHLDIKPANIFVSGVQDIVYKLGDLGLAQLDEHAHDVIEGDSKYLPRELLLEDFSNLPMADIYSLGATVLEMALGRPLPGSGPEWQEIRDGKMPDAELRAHGCAAELATVLRWMMQPEPQQRPRAEELLRHQLFRSEMETLLHRERALSSGLQEKLQQMLDARVGLCNVKRTLTI</sequence>
<evidence type="ECO:0000256" key="2">
    <source>
        <dbReference type="ARBA" id="ARBA00022741"/>
    </source>
</evidence>
<dbReference type="EMBL" id="JAGTXO010000002">
    <property type="protein sequence ID" value="KAG8469862.1"/>
    <property type="molecule type" value="Genomic_DNA"/>
</dbReference>
<dbReference type="InterPro" id="IPR011009">
    <property type="entry name" value="Kinase-like_dom_sf"/>
</dbReference>
<dbReference type="PANTHER" id="PTHR11042:SF185">
    <property type="entry name" value="WEE1-LIKE PROTEIN KINASE"/>
    <property type="match status" value="1"/>
</dbReference>
<evidence type="ECO:0000256" key="8">
    <source>
        <dbReference type="SAM" id="MobiDB-lite"/>
    </source>
</evidence>
<dbReference type="InterPro" id="IPR000719">
    <property type="entry name" value="Prot_kinase_dom"/>
</dbReference>
<dbReference type="AlphaFoldDB" id="A0A8J5XWM8"/>
<dbReference type="SUPFAM" id="SSF56112">
    <property type="entry name" value="Protein kinase-like (PK-like)"/>
    <property type="match status" value="1"/>
</dbReference>
<keyword evidence="4 6" id="KW-0067">ATP-binding</keyword>
<reference evidence="10" key="1">
    <citation type="submission" date="2021-05" db="EMBL/GenBank/DDBJ databases">
        <title>The genome of the haptophyte Pavlova lutheri (Diacronema luteri, Pavlovales) - a model for lipid biosynthesis in eukaryotic algae.</title>
        <authorList>
            <person name="Hulatt C.J."/>
            <person name="Posewitz M.C."/>
        </authorList>
    </citation>
    <scope>NUCLEOTIDE SEQUENCE</scope>
    <source>
        <strain evidence="10">NIVA-4/92</strain>
    </source>
</reference>
<evidence type="ECO:0000256" key="4">
    <source>
        <dbReference type="ARBA" id="ARBA00022840"/>
    </source>
</evidence>
<dbReference type="PROSITE" id="PS00107">
    <property type="entry name" value="PROTEIN_KINASE_ATP"/>
    <property type="match status" value="1"/>
</dbReference>
<accession>A0A8J5XWM8</accession>
<evidence type="ECO:0000256" key="5">
    <source>
        <dbReference type="ARBA" id="ARBA00037982"/>
    </source>
</evidence>
<dbReference type="GO" id="GO:0004674">
    <property type="term" value="F:protein serine/threonine kinase activity"/>
    <property type="evidence" value="ECO:0007669"/>
    <property type="project" value="UniProtKB-KW"/>
</dbReference>
<comment type="similarity">
    <text evidence="5">Belongs to the protein kinase superfamily. Ser/Thr protein kinase family. GCN2 subfamily.</text>
</comment>
<feature type="region of interest" description="Disordered" evidence="8">
    <location>
        <begin position="1"/>
        <end position="87"/>
    </location>
</feature>
<dbReference type="Gene3D" id="3.30.200.20">
    <property type="entry name" value="Phosphorylase Kinase, domain 1"/>
    <property type="match status" value="1"/>
</dbReference>
<keyword evidence="11" id="KW-1185">Reference proteome</keyword>
<dbReference type="GO" id="GO:0005524">
    <property type="term" value="F:ATP binding"/>
    <property type="evidence" value="ECO:0007669"/>
    <property type="project" value="UniProtKB-UniRule"/>
</dbReference>
<feature type="binding site" evidence="6">
    <location>
        <position position="194"/>
    </location>
    <ligand>
        <name>ATP</name>
        <dbReference type="ChEBI" id="CHEBI:30616"/>
    </ligand>
</feature>
<dbReference type="PROSITE" id="PS50011">
    <property type="entry name" value="PROTEIN_KINASE_DOM"/>
    <property type="match status" value="1"/>
</dbReference>
<evidence type="ECO:0000313" key="11">
    <source>
        <dbReference type="Proteomes" id="UP000751190"/>
    </source>
</evidence>
<dbReference type="GO" id="GO:0005634">
    <property type="term" value="C:nucleus"/>
    <property type="evidence" value="ECO:0007669"/>
    <property type="project" value="TreeGrafter"/>
</dbReference>
<evidence type="ECO:0000313" key="10">
    <source>
        <dbReference type="EMBL" id="KAG8469862.1"/>
    </source>
</evidence>
<comment type="caution">
    <text evidence="10">The sequence shown here is derived from an EMBL/GenBank/DDBJ whole genome shotgun (WGS) entry which is preliminary data.</text>
</comment>
<dbReference type="OrthoDB" id="5337378at2759"/>
<dbReference type="PANTHER" id="PTHR11042">
    <property type="entry name" value="EUKARYOTIC TRANSLATION INITIATION FACTOR 2-ALPHA KINASE EIF2-ALPHA KINASE -RELATED"/>
    <property type="match status" value="1"/>
</dbReference>
<dbReference type="InterPro" id="IPR008271">
    <property type="entry name" value="Ser/Thr_kinase_AS"/>
</dbReference>
<proteinExistence type="inferred from homology"/>
<organism evidence="10 11">
    <name type="scientific">Diacronema lutheri</name>
    <name type="common">Unicellular marine alga</name>
    <name type="synonym">Monochrysis lutheri</name>
    <dbReference type="NCBI Taxonomy" id="2081491"/>
    <lineage>
        <taxon>Eukaryota</taxon>
        <taxon>Haptista</taxon>
        <taxon>Haptophyta</taxon>
        <taxon>Pavlovophyceae</taxon>
        <taxon>Pavlovales</taxon>
        <taxon>Pavlovaceae</taxon>
        <taxon>Diacronema</taxon>
    </lineage>
</organism>
<evidence type="ECO:0000256" key="6">
    <source>
        <dbReference type="PROSITE-ProRule" id="PRU10141"/>
    </source>
</evidence>
<dbReference type="InterPro" id="IPR050339">
    <property type="entry name" value="CC_SR_Kinase"/>
</dbReference>
<dbReference type="PROSITE" id="PS00108">
    <property type="entry name" value="PROTEIN_KINASE_ST"/>
    <property type="match status" value="1"/>
</dbReference>
<evidence type="ECO:0000259" key="9">
    <source>
        <dbReference type="PROSITE" id="PS50011"/>
    </source>
</evidence>
<dbReference type="InterPro" id="IPR017441">
    <property type="entry name" value="Protein_kinase_ATP_BS"/>
</dbReference>
<evidence type="ECO:0000256" key="7">
    <source>
        <dbReference type="RuleBase" id="RU000304"/>
    </source>
</evidence>
<dbReference type="Gene3D" id="1.10.510.10">
    <property type="entry name" value="Transferase(Phosphotransferase) domain 1"/>
    <property type="match status" value="1"/>
</dbReference>
<keyword evidence="2 6" id="KW-0547">Nucleotide-binding</keyword>
<feature type="domain" description="Protein kinase" evidence="9">
    <location>
        <begin position="165"/>
        <end position="423"/>
    </location>
</feature>
<keyword evidence="7" id="KW-0723">Serine/threonine-protein kinase</keyword>
<dbReference type="SMART" id="SM00220">
    <property type="entry name" value="S_TKc"/>
    <property type="match status" value="1"/>
</dbReference>
<keyword evidence="3" id="KW-0418">Kinase</keyword>
<keyword evidence="1" id="KW-0808">Transferase</keyword>
<dbReference type="Proteomes" id="UP000751190">
    <property type="component" value="Unassembled WGS sequence"/>
</dbReference>
<gene>
    <name evidence="10" type="ORF">KFE25_006317</name>
</gene>
<evidence type="ECO:0000256" key="3">
    <source>
        <dbReference type="ARBA" id="ARBA00022777"/>
    </source>
</evidence>
<name>A0A8J5XWM8_DIALT</name>
<dbReference type="GO" id="GO:0005737">
    <property type="term" value="C:cytoplasm"/>
    <property type="evidence" value="ECO:0007669"/>
    <property type="project" value="TreeGrafter"/>
</dbReference>